<dbReference type="CDD" id="cd04179">
    <property type="entry name" value="DPM_DPG-synthase_like"/>
    <property type="match status" value="1"/>
</dbReference>
<dbReference type="InterPro" id="IPR050256">
    <property type="entry name" value="Glycosyltransferase_2"/>
</dbReference>
<keyword evidence="1" id="KW-0472">Membrane</keyword>
<feature type="domain" description="Glycosyltransferase 2-like" evidence="2">
    <location>
        <begin position="17"/>
        <end position="176"/>
    </location>
</feature>
<dbReference type="InterPro" id="IPR029044">
    <property type="entry name" value="Nucleotide-diphossugar_trans"/>
</dbReference>
<evidence type="ECO:0000259" key="2">
    <source>
        <dbReference type="Pfam" id="PF00535"/>
    </source>
</evidence>
<proteinExistence type="predicted"/>
<feature type="transmembrane region" description="Helical" evidence="1">
    <location>
        <begin position="280"/>
        <end position="303"/>
    </location>
</feature>
<dbReference type="InterPro" id="IPR001173">
    <property type="entry name" value="Glyco_trans_2-like"/>
</dbReference>
<evidence type="ECO:0000313" key="3">
    <source>
        <dbReference type="EMBL" id="SVC47613.1"/>
    </source>
</evidence>
<dbReference type="AlphaFoldDB" id="A0A382MF25"/>
<dbReference type="Pfam" id="PF00535">
    <property type="entry name" value="Glycos_transf_2"/>
    <property type="match status" value="1"/>
</dbReference>
<evidence type="ECO:0000256" key="1">
    <source>
        <dbReference type="SAM" id="Phobius"/>
    </source>
</evidence>
<dbReference type="EMBL" id="UINC01093300">
    <property type="protein sequence ID" value="SVC47613.1"/>
    <property type="molecule type" value="Genomic_DNA"/>
</dbReference>
<gene>
    <name evidence="3" type="ORF">METZ01_LOCUS300467</name>
</gene>
<dbReference type="PANTHER" id="PTHR48090">
    <property type="entry name" value="UNDECAPRENYL-PHOSPHATE 4-DEOXY-4-FORMAMIDO-L-ARABINOSE TRANSFERASE-RELATED"/>
    <property type="match status" value="1"/>
</dbReference>
<organism evidence="3">
    <name type="scientific">marine metagenome</name>
    <dbReference type="NCBI Taxonomy" id="408172"/>
    <lineage>
        <taxon>unclassified sequences</taxon>
        <taxon>metagenomes</taxon>
        <taxon>ecological metagenomes</taxon>
    </lineage>
</organism>
<dbReference type="PANTHER" id="PTHR48090:SF7">
    <property type="entry name" value="RFBJ PROTEIN"/>
    <property type="match status" value="1"/>
</dbReference>
<keyword evidence="1" id="KW-0812">Transmembrane</keyword>
<name>A0A382MF25_9ZZZZ</name>
<dbReference type="Gene3D" id="3.90.550.10">
    <property type="entry name" value="Spore Coat Polysaccharide Biosynthesis Protein SpsA, Chain A"/>
    <property type="match status" value="1"/>
</dbReference>
<dbReference type="SUPFAM" id="SSF53448">
    <property type="entry name" value="Nucleotide-diphospho-sugar transferases"/>
    <property type="match status" value="1"/>
</dbReference>
<feature type="transmembrane region" description="Helical" evidence="1">
    <location>
        <begin position="244"/>
        <end position="268"/>
    </location>
</feature>
<reference evidence="3" key="1">
    <citation type="submission" date="2018-05" db="EMBL/GenBank/DDBJ databases">
        <authorList>
            <person name="Lanie J.A."/>
            <person name="Ng W.-L."/>
            <person name="Kazmierczak K.M."/>
            <person name="Andrzejewski T.M."/>
            <person name="Davidsen T.M."/>
            <person name="Wayne K.J."/>
            <person name="Tettelin H."/>
            <person name="Glass J.I."/>
            <person name="Rusch D."/>
            <person name="Podicherti R."/>
            <person name="Tsui H.-C.T."/>
            <person name="Winkler M.E."/>
        </authorList>
    </citation>
    <scope>NUCLEOTIDE SEQUENCE</scope>
</reference>
<accession>A0A382MF25</accession>
<sequence>MRYANSELITMKLIIQIPCLNEAETLPETLKVLPRQVPGFTLVEWLVVDDGSQDETAEVARALGVDHVVRHTRNKGLARAFITGLNESLACGADVIVNTDGDNQYEAGDIPKLVAPILGGKADIVIGARPINTHKHFSFTKKLLQKVGSWVVRQVSHTDIPDTTSGFRAFNREAAQRTMVFNEYTYTLETIIQAGHRKLAITSIPVRVNEVKRPSRLFHSIPAYVRQSIITIVRIYVIYRPFHFFGSIGLLLFLAGILIGMRFLYYYLIDGGGGHLQSLILMSVLLGMGFQTMLIAFVADLFAANLKMLEEIRYLQRKQDDIGPEI</sequence>
<protein>
    <recommendedName>
        <fullName evidence="2">Glycosyltransferase 2-like domain-containing protein</fullName>
    </recommendedName>
</protein>
<keyword evidence="1" id="KW-1133">Transmembrane helix</keyword>